<comment type="caution">
    <text evidence="1">The sequence shown here is derived from an EMBL/GenBank/DDBJ whole genome shotgun (WGS) entry which is preliminary data.</text>
</comment>
<accession>A0ABS7GIN2</accession>
<sequence>MAKQTSILTYTGALGDTIGYRRNGRHWLRSKPKQVRQTKATQLAAMRFGMASKRGAFIRKAIYQELDVLCDTSHINRLTKLLIAANGSHPQGIKGFRFNADTGISRFFAAAPVLLADGKLAIPAQQIAKCNGIIALEVKVIATRIDCNSRTVRGCHTETMTIAAGSRFAGAMLDMNVPGHGALLLTIQVRGITRNGISADSRYLAADIAGILPPMPVKMSQRVSFPSIAAYRRQLDSYSILQHPQPMPECCLLE</sequence>
<reference evidence="1 2" key="1">
    <citation type="submission" date="2021-08" db="EMBL/GenBank/DDBJ databases">
        <title>The genome sequence of Chitinophaga sp. B61.</title>
        <authorList>
            <person name="Zhang X."/>
        </authorList>
    </citation>
    <scope>NUCLEOTIDE SEQUENCE [LARGE SCALE GENOMIC DNA]</scope>
    <source>
        <strain evidence="1 2">B61</strain>
    </source>
</reference>
<dbReference type="RefSeq" id="WP_220252876.1">
    <property type="nucleotide sequence ID" value="NZ_JAICCF010000005.1"/>
</dbReference>
<evidence type="ECO:0000313" key="2">
    <source>
        <dbReference type="Proteomes" id="UP000812961"/>
    </source>
</evidence>
<gene>
    <name evidence="1" type="ORF">K1Y79_24620</name>
</gene>
<dbReference type="EMBL" id="JAICCF010000005">
    <property type="protein sequence ID" value="MBW8687544.1"/>
    <property type="molecule type" value="Genomic_DNA"/>
</dbReference>
<name>A0ABS7GIN2_9BACT</name>
<evidence type="ECO:0000313" key="1">
    <source>
        <dbReference type="EMBL" id="MBW8687544.1"/>
    </source>
</evidence>
<dbReference type="Proteomes" id="UP000812961">
    <property type="component" value="Unassembled WGS sequence"/>
</dbReference>
<proteinExistence type="predicted"/>
<keyword evidence="2" id="KW-1185">Reference proteome</keyword>
<organism evidence="1 2">
    <name type="scientific">Chitinophaga rhizophila</name>
    <dbReference type="NCBI Taxonomy" id="2866212"/>
    <lineage>
        <taxon>Bacteria</taxon>
        <taxon>Pseudomonadati</taxon>
        <taxon>Bacteroidota</taxon>
        <taxon>Chitinophagia</taxon>
        <taxon>Chitinophagales</taxon>
        <taxon>Chitinophagaceae</taxon>
        <taxon>Chitinophaga</taxon>
    </lineage>
</organism>
<protein>
    <submittedName>
        <fullName evidence="1">Uncharacterized protein</fullName>
    </submittedName>
</protein>